<dbReference type="InParanoid" id="W0RQB6"/>
<keyword evidence="1" id="KW-0614">Plasmid</keyword>
<gene>
    <name evidence="1" type="ORF">J421_5005</name>
</gene>
<name>W0RQB6_9BACT</name>
<reference evidence="1 2" key="1">
    <citation type="journal article" date="2014" name="Genome Announc.">
        <title>Genome Sequence and Methylome of Soil Bacterium Gemmatirosa kalamazoonensis KBS708T, a Member of the Rarely Cultivated Gemmatimonadetes Phylum.</title>
        <authorList>
            <person name="Debruyn J.M."/>
            <person name="Radosevich M."/>
            <person name="Wommack K.E."/>
            <person name="Polson S.W."/>
            <person name="Hauser L.J."/>
            <person name="Fawaz M.N."/>
            <person name="Korlach J."/>
            <person name="Tsai Y.C."/>
        </authorList>
    </citation>
    <scope>NUCLEOTIDE SEQUENCE [LARGE SCALE GENOMIC DNA]</scope>
    <source>
        <strain evidence="1 2">KBS708</strain>
        <plasmid evidence="2">Plasmid 1</plasmid>
    </source>
</reference>
<dbReference type="OrthoDB" id="669131at2"/>
<dbReference type="Pfam" id="PF14014">
    <property type="entry name" value="DUF4230"/>
    <property type="match status" value="1"/>
</dbReference>
<keyword evidence="2" id="KW-1185">Reference proteome</keyword>
<geneLocation type="plasmid" evidence="1 2">
    <name>1</name>
</geneLocation>
<dbReference type="RefSeq" id="WP_025413874.1">
    <property type="nucleotide sequence ID" value="NZ_CP007129.1"/>
</dbReference>
<organism evidence="1 2">
    <name type="scientific">Gemmatirosa kalamazoonensis</name>
    <dbReference type="NCBI Taxonomy" id="861299"/>
    <lineage>
        <taxon>Bacteria</taxon>
        <taxon>Pseudomonadati</taxon>
        <taxon>Gemmatimonadota</taxon>
        <taxon>Gemmatimonadia</taxon>
        <taxon>Gemmatimonadales</taxon>
        <taxon>Gemmatimonadaceae</taxon>
        <taxon>Gemmatirosa</taxon>
    </lineage>
</organism>
<evidence type="ECO:0000313" key="2">
    <source>
        <dbReference type="Proteomes" id="UP000019151"/>
    </source>
</evidence>
<dbReference type="EMBL" id="CP007129">
    <property type="protein sequence ID" value="AHG92540.1"/>
    <property type="molecule type" value="Genomic_DNA"/>
</dbReference>
<dbReference type="Proteomes" id="UP000019151">
    <property type="component" value="Plasmid 1"/>
</dbReference>
<dbReference type="KEGG" id="gba:J421_5005"/>
<evidence type="ECO:0000313" key="1">
    <source>
        <dbReference type="EMBL" id="AHG92540.1"/>
    </source>
</evidence>
<protein>
    <recommendedName>
        <fullName evidence="3">DUF4230 domain-containing protein</fullName>
    </recommendedName>
</protein>
<sequence>MPRLGPSGFGMTPRRVLVWGLVLVALATATAVGVALVQRVRAPLARGGAPEPPRITQQIAVERLQAVAKLVASEMTLRDVVIYEQTRFAATKRALLVVTGRVSAGIDLEHGTGVEIDSVAKRIVFTLPPAQILGVDVLNLTTYDERAGLLNPFRPSDRDEIQRRVRTQLIEAARQSGILTHADESAGRMLQALFGRDGYTVEIRRPVVERRPAG</sequence>
<evidence type="ECO:0008006" key="3">
    <source>
        <dbReference type="Google" id="ProtNLM"/>
    </source>
</evidence>
<proteinExistence type="predicted"/>
<dbReference type="HOGENOM" id="CLU_1287283_0_0_0"/>
<dbReference type="AlphaFoldDB" id="W0RQB6"/>
<dbReference type="InterPro" id="IPR025324">
    <property type="entry name" value="DUF4230"/>
</dbReference>
<accession>W0RQB6</accession>